<dbReference type="PRINTS" id="PR01217">
    <property type="entry name" value="PRICHEXTENSN"/>
</dbReference>
<gene>
    <name evidence="2" type="ORF">HNR46_000560</name>
</gene>
<dbReference type="EMBL" id="JACHFD010000002">
    <property type="protein sequence ID" value="MBB5350336.1"/>
    <property type="molecule type" value="Genomic_DNA"/>
</dbReference>
<sequence>MSDQDQPSKHTSSVPLKKETVRVTLKAADAPSAPAGAAPAPSAPKPSAPMPPTAAAPRPPTAAPVPSAPKPPTAAPVATKPAGAPAPAPAPTIKLNTGAAPSAPGAAPAPAPTIKLATAGASSPSLPKATVQLQPPTQPMGASAPAASQMATMGALDDEEEEEGVDSPVVVGLSILTAVAAAVVLFLQISTAQLWLGHDEDAAPKDVEWSQLF</sequence>
<feature type="compositionally biased region" description="Polar residues" evidence="1">
    <location>
        <begin position="120"/>
        <end position="135"/>
    </location>
</feature>
<protein>
    <submittedName>
        <fullName evidence="2">Uncharacterized protein</fullName>
    </submittedName>
</protein>
<evidence type="ECO:0000313" key="3">
    <source>
        <dbReference type="Proteomes" id="UP000557717"/>
    </source>
</evidence>
<organism evidence="2 3">
    <name type="scientific">Haloferula luteola</name>
    <dbReference type="NCBI Taxonomy" id="595692"/>
    <lineage>
        <taxon>Bacteria</taxon>
        <taxon>Pseudomonadati</taxon>
        <taxon>Verrucomicrobiota</taxon>
        <taxon>Verrucomicrobiia</taxon>
        <taxon>Verrucomicrobiales</taxon>
        <taxon>Verrucomicrobiaceae</taxon>
        <taxon>Haloferula</taxon>
    </lineage>
</organism>
<accession>A0A840UZT0</accession>
<dbReference type="Proteomes" id="UP000557717">
    <property type="component" value="Unassembled WGS sequence"/>
</dbReference>
<evidence type="ECO:0000256" key="1">
    <source>
        <dbReference type="SAM" id="MobiDB-lite"/>
    </source>
</evidence>
<feature type="compositionally biased region" description="Low complexity" evidence="1">
    <location>
        <begin position="98"/>
        <end position="108"/>
    </location>
</feature>
<feature type="compositionally biased region" description="Low complexity" evidence="1">
    <location>
        <begin position="26"/>
        <end position="40"/>
    </location>
</feature>
<proteinExistence type="predicted"/>
<evidence type="ECO:0000313" key="2">
    <source>
        <dbReference type="EMBL" id="MBB5350336.1"/>
    </source>
</evidence>
<feature type="compositionally biased region" description="Polar residues" evidence="1">
    <location>
        <begin position="1"/>
        <end position="14"/>
    </location>
</feature>
<dbReference type="AlphaFoldDB" id="A0A840UZT0"/>
<reference evidence="2 3" key="1">
    <citation type="submission" date="2020-08" db="EMBL/GenBank/DDBJ databases">
        <title>Genomic Encyclopedia of Type Strains, Phase IV (KMG-IV): sequencing the most valuable type-strain genomes for metagenomic binning, comparative biology and taxonomic classification.</title>
        <authorList>
            <person name="Goeker M."/>
        </authorList>
    </citation>
    <scope>NUCLEOTIDE SEQUENCE [LARGE SCALE GENOMIC DNA]</scope>
    <source>
        <strain evidence="2 3">YC6886</strain>
    </source>
</reference>
<feature type="compositionally biased region" description="Pro residues" evidence="1">
    <location>
        <begin position="41"/>
        <end position="74"/>
    </location>
</feature>
<feature type="region of interest" description="Disordered" evidence="1">
    <location>
        <begin position="1"/>
        <end position="163"/>
    </location>
</feature>
<comment type="caution">
    <text evidence="2">The sequence shown here is derived from an EMBL/GenBank/DDBJ whole genome shotgun (WGS) entry which is preliminary data.</text>
</comment>
<name>A0A840UZT0_9BACT</name>
<dbReference type="RefSeq" id="WP_184015556.1">
    <property type="nucleotide sequence ID" value="NZ_JACHFD010000002.1"/>
</dbReference>
<keyword evidence="3" id="KW-1185">Reference proteome</keyword>